<name>A0A8J7K2N9_9CYAN</name>
<dbReference type="RefSeq" id="WP_193922356.1">
    <property type="nucleotide sequence ID" value="NZ_JADEWL010000061.1"/>
</dbReference>
<keyword evidence="1" id="KW-0812">Transmembrane</keyword>
<keyword evidence="1" id="KW-0472">Membrane</keyword>
<proteinExistence type="predicted"/>
<evidence type="ECO:0000256" key="1">
    <source>
        <dbReference type="SAM" id="Phobius"/>
    </source>
</evidence>
<keyword evidence="1" id="KW-1133">Transmembrane helix</keyword>
<keyword evidence="3" id="KW-1185">Reference proteome</keyword>
<comment type="caution">
    <text evidence="2">The sequence shown here is derived from an EMBL/GenBank/DDBJ whole genome shotgun (WGS) entry which is preliminary data.</text>
</comment>
<sequence length="56" mass="6328">MNNWNQVRIPLLALIFTAVVLVLVRVILVTTFPNKPKNNSDLPDLPLQIAAFIEEN</sequence>
<dbReference type="Proteomes" id="UP000620559">
    <property type="component" value="Unassembled WGS sequence"/>
</dbReference>
<protein>
    <submittedName>
        <fullName evidence="2">Uncharacterized protein</fullName>
    </submittedName>
</protein>
<dbReference type="AlphaFoldDB" id="A0A8J7K2N9"/>
<feature type="transmembrane region" description="Helical" evidence="1">
    <location>
        <begin position="12"/>
        <end position="32"/>
    </location>
</feature>
<evidence type="ECO:0000313" key="3">
    <source>
        <dbReference type="Proteomes" id="UP000620559"/>
    </source>
</evidence>
<evidence type="ECO:0000313" key="2">
    <source>
        <dbReference type="EMBL" id="MBE9214492.1"/>
    </source>
</evidence>
<dbReference type="EMBL" id="JADEWL010000061">
    <property type="protein sequence ID" value="MBE9214492.1"/>
    <property type="molecule type" value="Genomic_DNA"/>
</dbReference>
<reference evidence="2" key="1">
    <citation type="submission" date="2020-10" db="EMBL/GenBank/DDBJ databases">
        <authorList>
            <person name="Castelo-Branco R."/>
            <person name="Eusebio N."/>
            <person name="Adriana R."/>
            <person name="Vieira A."/>
            <person name="Brugerolle De Fraissinette N."/>
            <person name="Rezende De Castro R."/>
            <person name="Schneider M.P."/>
            <person name="Vasconcelos V."/>
            <person name="Leao P.N."/>
        </authorList>
    </citation>
    <scope>NUCLEOTIDE SEQUENCE</scope>
    <source>
        <strain evidence="2">LEGE 06105</strain>
    </source>
</reference>
<accession>A0A8J7K2N9</accession>
<gene>
    <name evidence="2" type="ORF">IQ247_17760</name>
</gene>
<organism evidence="2 3">
    <name type="scientific">Plectonema cf. radiosum LEGE 06105</name>
    <dbReference type="NCBI Taxonomy" id="945769"/>
    <lineage>
        <taxon>Bacteria</taxon>
        <taxon>Bacillati</taxon>
        <taxon>Cyanobacteriota</taxon>
        <taxon>Cyanophyceae</taxon>
        <taxon>Oscillatoriophycideae</taxon>
        <taxon>Oscillatoriales</taxon>
        <taxon>Microcoleaceae</taxon>
        <taxon>Plectonema</taxon>
    </lineage>
</organism>